<proteinExistence type="inferred from homology"/>
<accession>A0A382Y2W4</accession>
<dbReference type="Gene3D" id="3.40.720.10">
    <property type="entry name" value="Alkaline Phosphatase, subunit A"/>
    <property type="match status" value="1"/>
</dbReference>
<protein>
    <recommendedName>
        <fullName evidence="5">Sulfatase N-terminal domain-containing protein</fullName>
    </recommendedName>
</protein>
<dbReference type="InterPro" id="IPR024607">
    <property type="entry name" value="Sulfatase_CS"/>
</dbReference>
<dbReference type="Pfam" id="PF00884">
    <property type="entry name" value="Sulfatase"/>
    <property type="match status" value="1"/>
</dbReference>
<name>A0A382Y2W4_9ZZZZ</name>
<dbReference type="PANTHER" id="PTHR42693">
    <property type="entry name" value="ARYLSULFATASE FAMILY MEMBER"/>
    <property type="match status" value="1"/>
</dbReference>
<dbReference type="PROSITE" id="PS00523">
    <property type="entry name" value="SULFATASE_1"/>
    <property type="match status" value="1"/>
</dbReference>
<keyword evidence="4" id="KW-0106">Calcium</keyword>
<evidence type="ECO:0000256" key="1">
    <source>
        <dbReference type="ARBA" id="ARBA00008779"/>
    </source>
</evidence>
<dbReference type="InterPro" id="IPR050738">
    <property type="entry name" value="Sulfatase"/>
</dbReference>
<comment type="similarity">
    <text evidence="1">Belongs to the sulfatase family.</text>
</comment>
<evidence type="ECO:0000256" key="2">
    <source>
        <dbReference type="ARBA" id="ARBA00022723"/>
    </source>
</evidence>
<evidence type="ECO:0000259" key="5">
    <source>
        <dbReference type="Pfam" id="PF00884"/>
    </source>
</evidence>
<keyword evidence="3" id="KW-0378">Hydrolase</keyword>
<dbReference type="InterPro" id="IPR017850">
    <property type="entry name" value="Alkaline_phosphatase_core_sf"/>
</dbReference>
<evidence type="ECO:0000313" key="6">
    <source>
        <dbReference type="EMBL" id="SVD77692.1"/>
    </source>
</evidence>
<feature type="non-terminal residue" evidence="6">
    <location>
        <position position="184"/>
    </location>
</feature>
<reference evidence="6" key="1">
    <citation type="submission" date="2018-05" db="EMBL/GenBank/DDBJ databases">
        <authorList>
            <person name="Lanie J.A."/>
            <person name="Ng W.-L."/>
            <person name="Kazmierczak K.M."/>
            <person name="Andrzejewski T.M."/>
            <person name="Davidsen T.M."/>
            <person name="Wayne K.J."/>
            <person name="Tettelin H."/>
            <person name="Glass J.I."/>
            <person name="Rusch D."/>
            <person name="Podicherti R."/>
            <person name="Tsui H.-C.T."/>
            <person name="Winkler M.E."/>
        </authorList>
    </citation>
    <scope>NUCLEOTIDE SEQUENCE</scope>
</reference>
<sequence length="184" mass="20258">MKFIPCLFLSLIVFASASFARKPNVILIMADDLGYAELGSYGQKKIKTPRLDKLAKEGMSFSRNYSGNAVCAPSRCTLMTGKHPGHAFIRNNGEIKPEGQRPIPKKEVTIAEVLKTEGYATGAFGKWGLGGPGSVGDPIHQGFDRFFGYNCQRHAHSYYPNYLWSDLKRVPLDNEPPVPGHASL</sequence>
<organism evidence="6">
    <name type="scientific">marine metagenome</name>
    <dbReference type="NCBI Taxonomy" id="408172"/>
    <lineage>
        <taxon>unclassified sequences</taxon>
        <taxon>metagenomes</taxon>
        <taxon>ecological metagenomes</taxon>
    </lineage>
</organism>
<keyword evidence="2" id="KW-0479">Metal-binding</keyword>
<evidence type="ECO:0000256" key="4">
    <source>
        <dbReference type="ARBA" id="ARBA00022837"/>
    </source>
</evidence>
<dbReference type="PANTHER" id="PTHR42693:SF53">
    <property type="entry name" value="ENDO-4-O-SULFATASE"/>
    <property type="match status" value="1"/>
</dbReference>
<evidence type="ECO:0000256" key="3">
    <source>
        <dbReference type="ARBA" id="ARBA00022801"/>
    </source>
</evidence>
<dbReference type="InterPro" id="IPR000917">
    <property type="entry name" value="Sulfatase_N"/>
</dbReference>
<dbReference type="EMBL" id="UINC01172561">
    <property type="protein sequence ID" value="SVD77692.1"/>
    <property type="molecule type" value="Genomic_DNA"/>
</dbReference>
<feature type="domain" description="Sulfatase N-terminal" evidence="5">
    <location>
        <begin position="23"/>
        <end position="161"/>
    </location>
</feature>
<dbReference type="GO" id="GO:0046872">
    <property type="term" value="F:metal ion binding"/>
    <property type="evidence" value="ECO:0007669"/>
    <property type="project" value="UniProtKB-KW"/>
</dbReference>
<dbReference type="AlphaFoldDB" id="A0A382Y2W4"/>
<dbReference type="SUPFAM" id="SSF53649">
    <property type="entry name" value="Alkaline phosphatase-like"/>
    <property type="match status" value="1"/>
</dbReference>
<gene>
    <name evidence="6" type="ORF">METZ01_LOCUS430546</name>
</gene>
<dbReference type="GO" id="GO:0004065">
    <property type="term" value="F:arylsulfatase activity"/>
    <property type="evidence" value="ECO:0007669"/>
    <property type="project" value="TreeGrafter"/>
</dbReference>